<evidence type="ECO:0000256" key="6">
    <source>
        <dbReference type="ARBA" id="ARBA00022989"/>
    </source>
</evidence>
<organism evidence="9 10">
    <name type="scientific">Polaribacter glomeratus</name>
    <dbReference type="NCBI Taxonomy" id="102"/>
    <lineage>
        <taxon>Bacteria</taxon>
        <taxon>Pseudomonadati</taxon>
        <taxon>Bacteroidota</taxon>
        <taxon>Flavobacteriia</taxon>
        <taxon>Flavobacteriales</taxon>
        <taxon>Flavobacteriaceae</taxon>
    </lineage>
</organism>
<comment type="caution">
    <text evidence="9">The sequence shown here is derived from an EMBL/GenBank/DDBJ whole genome shotgun (WGS) entry which is preliminary data.</text>
</comment>
<dbReference type="AlphaFoldDB" id="A0A2S7WZ87"/>
<evidence type="ECO:0000256" key="5">
    <source>
        <dbReference type="ARBA" id="ARBA00022960"/>
    </source>
</evidence>
<evidence type="ECO:0000256" key="8">
    <source>
        <dbReference type="SAM" id="Phobius"/>
    </source>
</evidence>
<keyword evidence="3" id="KW-1003">Cell membrane</keyword>
<keyword evidence="7 8" id="KW-0472">Membrane</keyword>
<feature type="transmembrane region" description="Helical" evidence="8">
    <location>
        <begin position="112"/>
        <end position="130"/>
    </location>
</feature>
<keyword evidence="6 8" id="KW-1133">Transmembrane helix</keyword>
<dbReference type="InterPro" id="IPR007227">
    <property type="entry name" value="Cell_shape_determining_MreD"/>
</dbReference>
<evidence type="ECO:0000313" key="10">
    <source>
        <dbReference type="Proteomes" id="UP000239068"/>
    </source>
</evidence>
<reference evidence="9 10" key="1">
    <citation type="submission" date="2016-12" db="EMBL/GenBank/DDBJ databases">
        <title>Trade-off between light-utilization and light-protection in marine flavobacteria.</title>
        <authorList>
            <person name="Kumagai Y."/>
            <person name="Yoshizawa S."/>
            <person name="Kogure K."/>
            <person name="Iwasaki W."/>
        </authorList>
    </citation>
    <scope>NUCLEOTIDE SEQUENCE [LARGE SCALE GENOMIC DNA]</scope>
    <source>
        <strain evidence="9 10">ATCC 43844</strain>
    </source>
</reference>
<evidence type="ECO:0000256" key="2">
    <source>
        <dbReference type="ARBA" id="ARBA00007776"/>
    </source>
</evidence>
<comment type="similarity">
    <text evidence="2">Belongs to the MreD family.</text>
</comment>
<evidence type="ECO:0000256" key="7">
    <source>
        <dbReference type="ARBA" id="ARBA00023136"/>
    </source>
</evidence>
<dbReference type="RefSeq" id="WP_105021401.1">
    <property type="nucleotide sequence ID" value="NZ_MSCM01000001.1"/>
</dbReference>
<gene>
    <name evidence="9" type="ORF">BTO16_09815</name>
</gene>
<dbReference type="OrthoDB" id="1132160at2"/>
<evidence type="ECO:0000313" key="9">
    <source>
        <dbReference type="EMBL" id="PQJ82855.1"/>
    </source>
</evidence>
<dbReference type="GO" id="GO:0008360">
    <property type="term" value="P:regulation of cell shape"/>
    <property type="evidence" value="ECO:0007669"/>
    <property type="project" value="UniProtKB-KW"/>
</dbReference>
<proteinExistence type="inferred from homology"/>
<feature type="transmembrane region" description="Helical" evidence="8">
    <location>
        <begin position="7"/>
        <end position="30"/>
    </location>
</feature>
<sequence>MNKPFNMVVLFLFLLFLQVFVLNNILFFGYINPYLYITFVFLYPLKSNRIPFLFSSFLLGLLIDFFSDSGGVHAFSILLIAYLRLFFVRIYFRKGETDYSFFSLNSESFGKIFNYVVTLTVIHHFIYFSLANFSLENLSNVFLNTLFSSIFTLTLYFLGTYIFSKNE</sequence>
<keyword evidence="4 8" id="KW-0812">Transmembrane</keyword>
<evidence type="ECO:0000256" key="3">
    <source>
        <dbReference type="ARBA" id="ARBA00022475"/>
    </source>
</evidence>
<keyword evidence="10" id="KW-1185">Reference proteome</keyword>
<dbReference type="NCBIfam" id="TIGR03426">
    <property type="entry name" value="shape_MreD"/>
    <property type="match status" value="1"/>
</dbReference>
<evidence type="ECO:0000256" key="4">
    <source>
        <dbReference type="ARBA" id="ARBA00022692"/>
    </source>
</evidence>
<name>A0A2S7WZ87_9FLAO</name>
<accession>A0A2S7WZ87</accession>
<dbReference type="EMBL" id="MSCM01000001">
    <property type="protein sequence ID" value="PQJ82855.1"/>
    <property type="molecule type" value="Genomic_DNA"/>
</dbReference>
<comment type="subcellular location">
    <subcellularLocation>
        <location evidence="1">Cell membrane</location>
        <topology evidence="1">Multi-pass membrane protein</topology>
    </subcellularLocation>
</comment>
<feature type="transmembrane region" description="Helical" evidence="8">
    <location>
        <begin position="74"/>
        <end position="92"/>
    </location>
</feature>
<evidence type="ECO:0000256" key="1">
    <source>
        <dbReference type="ARBA" id="ARBA00004651"/>
    </source>
</evidence>
<protein>
    <submittedName>
        <fullName evidence="9">Rod shape-determining protein MreD</fullName>
    </submittedName>
</protein>
<dbReference type="Proteomes" id="UP000239068">
    <property type="component" value="Unassembled WGS sequence"/>
</dbReference>
<keyword evidence="5" id="KW-0133">Cell shape</keyword>
<dbReference type="GO" id="GO:0005886">
    <property type="term" value="C:plasma membrane"/>
    <property type="evidence" value="ECO:0007669"/>
    <property type="project" value="UniProtKB-SubCell"/>
</dbReference>
<feature type="transmembrane region" description="Helical" evidence="8">
    <location>
        <begin position="142"/>
        <end position="163"/>
    </location>
</feature>